<feature type="disulfide bond" evidence="3">
    <location>
        <begin position="64"/>
        <end position="91"/>
    </location>
</feature>
<feature type="chain" id="PRO_5035874300" evidence="4">
    <location>
        <begin position="20"/>
        <end position="228"/>
    </location>
</feature>
<evidence type="ECO:0000256" key="3">
    <source>
        <dbReference type="PROSITE-ProRule" id="PRU00302"/>
    </source>
</evidence>
<feature type="domain" description="C-type lectin" evidence="5">
    <location>
        <begin position="102"/>
        <end position="208"/>
    </location>
</feature>
<dbReference type="AlphaFoldDB" id="A0A8S3RH84"/>
<dbReference type="EMBL" id="CAJPWZ010000955">
    <property type="protein sequence ID" value="CAG2204455.1"/>
    <property type="molecule type" value="Genomic_DNA"/>
</dbReference>
<dbReference type="Proteomes" id="UP000683360">
    <property type="component" value="Unassembled WGS sequence"/>
</dbReference>
<reference evidence="7" key="1">
    <citation type="submission" date="2021-03" db="EMBL/GenBank/DDBJ databases">
        <authorList>
            <person name="Bekaert M."/>
        </authorList>
    </citation>
    <scope>NUCLEOTIDE SEQUENCE</scope>
</reference>
<evidence type="ECO:0000256" key="1">
    <source>
        <dbReference type="ARBA" id="ARBA00022729"/>
    </source>
</evidence>
<dbReference type="CDD" id="cd00033">
    <property type="entry name" value="CCP"/>
    <property type="match status" value="1"/>
</dbReference>
<dbReference type="SUPFAM" id="SSF57535">
    <property type="entry name" value="Complement control module/SCR domain"/>
    <property type="match status" value="1"/>
</dbReference>
<dbReference type="OrthoDB" id="6127264at2759"/>
<dbReference type="Pfam" id="PF00084">
    <property type="entry name" value="Sushi"/>
    <property type="match status" value="1"/>
</dbReference>
<keyword evidence="3" id="KW-0768">Sushi</keyword>
<name>A0A8S3RH84_MYTED</name>
<dbReference type="InterPro" id="IPR000436">
    <property type="entry name" value="Sushi_SCR_CCP_dom"/>
</dbReference>
<dbReference type="SMART" id="SM00032">
    <property type="entry name" value="CCP"/>
    <property type="match status" value="1"/>
</dbReference>
<comment type="caution">
    <text evidence="3">Lacks conserved residue(s) required for the propagation of feature annotation.</text>
</comment>
<feature type="domain" description="Sushi" evidence="6">
    <location>
        <begin position="34"/>
        <end position="93"/>
    </location>
</feature>
<dbReference type="InterPro" id="IPR001304">
    <property type="entry name" value="C-type_lectin-like"/>
</dbReference>
<dbReference type="PROSITE" id="PS50923">
    <property type="entry name" value="SUSHI"/>
    <property type="match status" value="1"/>
</dbReference>
<proteinExistence type="predicted"/>
<dbReference type="SUPFAM" id="SSF56436">
    <property type="entry name" value="C-type lectin-like"/>
    <property type="match status" value="1"/>
</dbReference>
<keyword evidence="1 4" id="KW-0732">Signal</keyword>
<dbReference type="InterPro" id="IPR016187">
    <property type="entry name" value="CTDL_fold"/>
</dbReference>
<feature type="signal peptide" evidence="4">
    <location>
        <begin position="1"/>
        <end position="19"/>
    </location>
</feature>
<evidence type="ECO:0000259" key="6">
    <source>
        <dbReference type="PROSITE" id="PS50923"/>
    </source>
</evidence>
<evidence type="ECO:0000313" key="8">
    <source>
        <dbReference type="Proteomes" id="UP000683360"/>
    </source>
</evidence>
<evidence type="ECO:0000259" key="5">
    <source>
        <dbReference type="PROSITE" id="PS50041"/>
    </source>
</evidence>
<dbReference type="Gene3D" id="3.10.100.10">
    <property type="entry name" value="Mannose-Binding Protein A, subunit A"/>
    <property type="match status" value="1"/>
</dbReference>
<dbReference type="PROSITE" id="PS50041">
    <property type="entry name" value="C_TYPE_LECTIN_2"/>
    <property type="match status" value="1"/>
</dbReference>
<dbReference type="InterPro" id="IPR016186">
    <property type="entry name" value="C-type_lectin-like/link_sf"/>
</dbReference>
<gene>
    <name evidence="7" type="ORF">MEDL_18907</name>
</gene>
<dbReference type="CDD" id="cd00037">
    <property type="entry name" value="CLECT"/>
    <property type="match status" value="1"/>
</dbReference>
<organism evidence="7 8">
    <name type="scientific">Mytilus edulis</name>
    <name type="common">Blue mussel</name>
    <dbReference type="NCBI Taxonomy" id="6550"/>
    <lineage>
        <taxon>Eukaryota</taxon>
        <taxon>Metazoa</taxon>
        <taxon>Spiralia</taxon>
        <taxon>Lophotrochozoa</taxon>
        <taxon>Mollusca</taxon>
        <taxon>Bivalvia</taxon>
        <taxon>Autobranchia</taxon>
        <taxon>Pteriomorphia</taxon>
        <taxon>Mytilida</taxon>
        <taxon>Mytiloidea</taxon>
        <taxon>Mytilidae</taxon>
        <taxon>Mytilinae</taxon>
        <taxon>Mytilus</taxon>
    </lineage>
</organism>
<protein>
    <submittedName>
        <fullName evidence="7">Uncharacterized protein</fullName>
    </submittedName>
</protein>
<evidence type="ECO:0000256" key="2">
    <source>
        <dbReference type="ARBA" id="ARBA00023157"/>
    </source>
</evidence>
<evidence type="ECO:0000313" key="7">
    <source>
        <dbReference type="EMBL" id="CAG2204455.1"/>
    </source>
</evidence>
<keyword evidence="2 3" id="KW-1015">Disulfide bond</keyword>
<evidence type="ECO:0000256" key="4">
    <source>
        <dbReference type="SAM" id="SignalP"/>
    </source>
</evidence>
<dbReference type="Gene3D" id="2.10.70.10">
    <property type="entry name" value="Complement Module, domain 1"/>
    <property type="match status" value="1"/>
</dbReference>
<dbReference type="SMART" id="SM00034">
    <property type="entry name" value="CLECT"/>
    <property type="match status" value="1"/>
</dbReference>
<sequence length="228" mass="25160">MNSLVLTITVLLGLLLVPAIDMKRKRCHKRPTVVECSDPIPRTCANMTISTERKFVGSTGKLTCSAGHSLKGNDSINCLEDGTWSPINAICVPNGVIGVRSFSGSIYIFVKNVNGYENAKETCSSMCGTLLEINNQEENRFILSAKEELGIKFPYFGLESKDGISYVWQSGNTTVSNMFNNRNPLDNISNDIEVGSCFFMVSGGTWYDAPKFICNSIDNVYICESRFD</sequence>
<accession>A0A8S3RH84</accession>
<keyword evidence="8" id="KW-1185">Reference proteome</keyword>
<dbReference type="Pfam" id="PF00059">
    <property type="entry name" value="Lectin_C"/>
    <property type="match status" value="1"/>
</dbReference>
<dbReference type="InterPro" id="IPR035976">
    <property type="entry name" value="Sushi/SCR/CCP_sf"/>
</dbReference>
<comment type="caution">
    <text evidence="7">The sequence shown here is derived from an EMBL/GenBank/DDBJ whole genome shotgun (WGS) entry which is preliminary data.</text>
</comment>